<gene>
    <name evidence="1" type="ORF">Dfulv_35090</name>
</gene>
<dbReference type="RefSeq" id="WP_259858119.1">
    <property type="nucleotide sequence ID" value="NZ_BAAAST010000009.1"/>
</dbReference>
<sequence length="133" mass="14893">MAMLRRLTDAERFINRNAGRLPGRAVTRARWLTDTLREIVGTAQIRPLDVQAVVLVRGTLEDYLPTTLHTYLALDDAARQRPQPTEALLEQLEILQQSVSDVLVAVRSQDADALLIQGNFLRTKFSGSDLDLP</sequence>
<name>A0ABY5VT33_9ACTN</name>
<reference evidence="1" key="2">
    <citation type="submission" date="2022-09" db="EMBL/GenBank/DDBJ databases">
        <title>Biosynthetic gene clusters of Dactylosporangioum fulvum.</title>
        <authorList>
            <person name="Caradec T."/>
        </authorList>
    </citation>
    <scope>NUCLEOTIDE SEQUENCE</scope>
    <source>
        <strain evidence="1">NRRL B-16292</strain>
    </source>
</reference>
<evidence type="ECO:0000313" key="2">
    <source>
        <dbReference type="Proteomes" id="UP001059617"/>
    </source>
</evidence>
<protein>
    <submittedName>
        <fullName evidence="1">Uncharacterized protein</fullName>
    </submittedName>
</protein>
<proteinExistence type="predicted"/>
<reference evidence="1" key="1">
    <citation type="submission" date="2021-04" db="EMBL/GenBank/DDBJ databases">
        <authorList>
            <person name="Hartkoorn R.C."/>
            <person name="Beaudoing E."/>
            <person name="Hot D."/>
        </authorList>
    </citation>
    <scope>NUCLEOTIDE SEQUENCE</scope>
    <source>
        <strain evidence="1">NRRL B-16292</strain>
    </source>
</reference>
<accession>A0ABY5VT33</accession>
<organism evidence="1 2">
    <name type="scientific">Dactylosporangium fulvum</name>
    <dbReference type="NCBI Taxonomy" id="53359"/>
    <lineage>
        <taxon>Bacteria</taxon>
        <taxon>Bacillati</taxon>
        <taxon>Actinomycetota</taxon>
        <taxon>Actinomycetes</taxon>
        <taxon>Micromonosporales</taxon>
        <taxon>Micromonosporaceae</taxon>
        <taxon>Dactylosporangium</taxon>
    </lineage>
</organism>
<evidence type="ECO:0000313" key="1">
    <source>
        <dbReference type="EMBL" id="UWP80360.1"/>
    </source>
</evidence>
<dbReference type="EMBL" id="CP073720">
    <property type="protein sequence ID" value="UWP80360.1"/>
    <property type="molecule type" value="Genomic_DNA"/>
</dbReference>
<keyword evidence="2" id="KW-1185">Reference proteome</keyword>
<dbReference type="Proteomes" id="UP001059617">
    <property type="component" value="Chromosome"/>
</dbReference>